<gene>
    <name evidence="1" type="ORF">UFOPK1835_00605</name>
</gene>
<name>A0A6J6GWW0_9ZZZZ</name>
<dbReference type="EMBL" id="CAEZUP010000017">
    <property type="protein sequence ID" value="CAB4603564.1"/>
    <property type="molecule type" value="Genomic_DNA"/>
</dbReference>
<dbReference type="InterPro" id="IPR029063">
    <property type="entry name" value="SAM-dependent_MTases_sf"/>
</dbReference>
<dbReference type="AlphaFoldDB" id="A0A6J6GWW0"/>
<protein>
    <submittedName>
        <fullName evidence="1">Unannotated protein</fullName>
    </submittedName>
</protein>
<dbReference type="CDD" id="cd02440">
    <property type="entry name" value="AdoMet_MTases"/>
    <property type="match status" value="1"/>
</dbReference>
<reference evidence="1" key="1">
    <citation type="submission" date="2020-05" db="EMBL/GenBank/DDBJ databases">
        <authorList>
            <person name="Chiriac C."/>
            <person name="Salcher M."/>
            <person name="Ghai R."/>
            <person name="Kavagutti S V."/>
        </authorList>
    </citation>
    <scope>NUCLEOTIDE SEQUENCE</scope>
</reference>
<dbReference type="Gene3D" id="3.40.50.150">
    <property type="entry name" value="Vaccinia Virus protein VP39"/>
    <property type="match status" value="1"/>
</dbReference>
<organism evidence="1">
    <name type="scientific">freshwater metagenome</name>
    <dbReference type="NCBI Taxonomy" id="449393"/>
    <lineage>
        <taxon>unclassified sequences</taxon>
        <taxon>metagenomes</taxon>
        <taxon>ecological metagenomes</taxon>
    </lineage>
</organism>
<proteinExistence type="predicted"/>
<evidence type="ECO:0000313" key="1">
    <source>
        <dbReference type="EMBL" id="CAB4603564.1"/>
    </source>
</evidence>
<accession>A0A6J6GWW0</accession>
<dbReference type="SUPFAM" id="SSF53335">
    <property type="entry name" value="S-adenosyl-L-methionine-dependent methyltransferases"/>
    <property type="match status" value="1"/>
</dbReference>
<sequence>MSSGGNFEREVGSLHDPTSRVYSNGDSILRGLSESSADGVRSLMDAPFFARRVADGSLIDAKFVDVPDSGIEEWSHLVSHRRLPVISWPHEWSFSMLQDAALLQLDISLDALASGISLKDGTPYNVQFEGSKPIFIDVGSFDRVTTPKPWLGYRQYCDMFLDPLLVQAYTGLPARGVLRGSVRGLPAEITRKLLPSRAKFRWGVFTNVILHAWFSRRHKDDDSDVVTDISKAGFSPAIAKAQLQKLRKLVASLEWESGASVWSGYTDREHYEGDDLPIKAKFVSEVAASNPRDRVLDLGANDGYFSQCVRDAAAHVIAVDNDELVIDRLYKKLRSEGDTKITPLCIDLSDPGGGLGWMGTQRTSMIDRLRSDLVLALALIHHVVISDSVPIPMFLAMVKALGDEAVVEFPCEDDPKVIRLIRNKAGQATHPYSRAVFEVAAKEIFDIERVTELPSGTRVLYHLVVKK</sequence>